<evidence type="ECO:0000256" key="3">
    <source>
        <dbReference type="SAM" id="MobiDB-lite"/>
    </source>
</evidence>
<dbReference type="PANTHER" id="PTHR37813">
    <property type="entry name" value="FELS-2 PROPHAGE PROTEIN"/>
    <property type="match status" value="1"/>
</dbReference>
<dbReference type="Pfam" id="PF10145">
    <property type="entry name" value="PhageMin_Tail"/>
    <property type="match status" value="1"/>
</dbReference>
<dbReference type="RefSeq" id="WP_223928926.1">
    <property type="nucleotide sequence ID" value="NZ_BPTU01000001.1"/>
</dbReference>
<keyword evidence="1" id="KW-1188">Viral release from host cell</keyword>
<protein>
    <recommendedName>
        <fullName evidence="4">Phage tail tape measure protein domain-containing protein</fullName>
    </recommendedName>
</protein>
<organism evidence="5 6">
    <name type="scientific">Prevotella lacticifex</name>
    <dbReference type="NCBI Taxonomy" id="2854755"/>
    <lineage>
        <taxon>Bacteria</taxon>
        <taxon>Pseudomonadati</taxon>
        <taxon>Bacteroidota</taxon>
        <taxon>Bacteroidia</taxon>
        <taxon>Bacteroidales</taxon>
        <taxon>Prevotellaceae</taxon>
        <taxon>Prevotella</taxon>
    </lineage>
</organism>
<accession>A0A9R1CAL1</accession>
<evidence type="ECO:0000259" key="4">
    <source>
        <dbReference type="Pfam" id="PF10145"/>
    </source>
</evidence>
<gene>
    <name evidence="5" type="ORF">PRLR5076_19140</name>
</gene>
<feature type="coiled-coil region" evidence="2">
    <location>
        <begin position="87"/>
        <end position="141"/>
    </location>
</feature>
<comment type="caution">
    <text evidence="5">The sequence shown here is derived from an EMBL/GenBank/DDBJ whole genome shotgun (WGS) entry which is preliminary data.</text>
</comment>
<dbReference type="GeneID" id="72466896"/>
<keyword evidence="6" id="KW-1185">Reference proteome</keyword>
<dbReference type="Proteomes" id="UP000825483">
    <property type="component" value="Unassembled WGS sequence"/>
</dbReference>
<feature type="domain" description="Phage tail tape measure protein" evidence="4">
    <location>
        <begin position="220"/>
        <end position="417"/>
    </location>
</feature>
<evidence type="ECO:0000256" key="2">
    <source>
        <dbReference type="SAM" id="Coils"/>
    </source>
</evidence>
<dbReference type="EMBL" id="BPUB01000002">
    <property type="protein sequence ID" value="GJG59063.1"/>
    <property type="molecule type" value="Genomic_DNA"/>
</dbReference>
<name>A0A9R1CAL1_9BACT</name>
<evidence type="ECO:0000313" key="5">
    <source>
        <dbReference type="EMBL" id="GJG59063.1"/>
    </source>
</evidence>
<keyword evidence="2" id="KW-0175">Coiled coil</keyword>
<sequence length="1389" mass="149706">MANQDTKVKIVDIQVKYQDAVNAMAKYRTAIDEAKNQLKALKQDLKDGKITQEEYNKQSEAAKVFMKQQTDSINTLNRQVQNQIRVTKEEEGSLKQLRAALSNATAQYDAMSRSERESAKGKELKNHIVEITTELKNAEQETLRFYRNVGNYPTSVTAAITGIRDRFAEIGRTITSMITGGGLLMFGQKILQVGRDFNDGMARVRAVTQGSAEDMAMMTEEAKRLGATTAYTASEAAGALENLTRNGLNAAQATNALAPTLQFAQANTIGLAEAADIMTNVSNGFNLGVAGMAQVSDSLSWTASHSATNVTQLAEALKNAAPFGAALGQPIEEVNASLGVLADVGIKGADAGSALRMVMLGLATSTAKQQAVFEKYGLEINQQTMKADGLTKTLEKLRDSGIMQSANSANELADIFGRRVSPQAMALLNNVDALQTKLAGLGEAQGTTGDMFEVSMSTVSQSVKGLESAWEAFLLSIYDSNSDALVGPLEALRSLVNWLREHLSEVGTLIMSVIGGISFAKLISGAMSAFTQIKDSAVTNAQAATQQVQVSLNNEIALRKQIASLTTQLESASAAERERIEVQLVAKKRELANQEKLTHKAKTQEITLWERAAALETGNGWTQAFAVAKMGVTGFVATAKTAFKGFIVTAILSLAFELLMKLFSKMKEGKGIFGTFASWCSSAWNAIVKGVVNAINYFIDLYNESLVVRGAVQMIALQFKNLWEGVKLIFNLIIDGVKSVGRALSGMGDIIKGIVTLSWDDIKAGFGKITSNFGATIKEAYGDLKNFGSAVGQNIVDGINNTISGAKIAHITIPKPETTPKMANAPADTGGGGTTPTIEDLQAQEDGGGTSGGSGGKGSHGGGNSAVSRADRQRAKAAEEEAKLVAEAEKAMLDLLGESIEKRRAMLDAQYSGEINKLKAKLETDKTLTEGSKDAIRQLITAKEMKLQDELSKLEDENLKKRIEEQQKLLDSRLALVRKGSEEELNIKLQQADEKLKIDLISLKQEEEAAQRGAATALMFRQAALDELMASGTATEEQLTKAREAVEYAQSEITRINEDYAERRLNMQEQHFMKEDELRRAHDQAVLDEQMLQLQNEIAQLEIANTEKMNKIVEGSDYEQTYQQSINELGLDVVTEFEMQKLQIQQEMAEQRLAFIMEQGQLETETEAQYNARIIAGKKAVADAKANFNQASLKNEQAYAKSMGGVTKSLSGLLDVLGEDNKEFAIMSKMITLFQITVDTGKALSAGIASASALPFPANMAAIATTVATVLANIATAISTVKSANFAEGGKVHGPGTGTSDSVPANLSNGEFVMTAKATDMFEPLLRVMNAIGAGVPINTTGAYERVENAESLTDSFTQAAQEIKPVVSVVEITETQERISMIENLDTL</sequence>
<dbReference type="InterPro" id="IPR010090">
    <property type="entry name" value="Phage_tape_meas"/>
</dbReference>
<proteinExistence type="predicted"/>
<feature type="coiled-coil region" evidence="2">
    <location>
        <begin position="1084"/>
        <end position="1111"/>
    </location>
</feature>
<dbReference type="PANTHER" id="PTHR37813:SF1">
    <property type="entry name" value="FELS-2 PROPHAGE PROTEIN"/>
    <property type="match status" value="1"/>
</dbReference>
<feature type="region of interest" description="Disordered" evidence="3">
    <location>
        <begin position="814"/>
        <end position="875"/>
    </location>
</feature>
<evidence type="ECO:0000313" key="6">
    <source>
        <dbReference type="Proteomes" id="UP000825483"/>
    </source>
</evidence>
<evidence type="ECO:0000256" key="1">
    <source>
        <dbReference type="ARBA" id="ARBA00022612"/>
    </source>
</evidence>
<feature type="compositionally biased region" description="Gly residues" evidence="3">
    <location>
        <begin position="846"/>
        <end position="864"/>
    </location>
</feature>
<dbReference type="NCBIfam" id="TIGR01760">
    <property type="entry name" value="tape_meas_TP901"/>
    <property type="match status" value="1"/>
</dbReference>
<feature type="coiled-coil region" evidence="2">
    <location>
        <begin position="937"/>
        <end position="964"/>
    </location>
</feature>
<feature type="coiled-coil region" evidence="2">
    <location>
        <begin position="17"/>
        <end position="58"/>
    </location>
</feature>
<reference evidence="5" key="1">
    <citation type="journal article" date="2022" name="Int. J. Syst. Evol. Microbiol.">
        <title>Prevotella lacticifex sp. nov., isolated from the rumen of cows.</title>
        <authorList>
            <person name="Shinkai T."/>
            <person name="Ikeyama N."/>
            <person name="Kumagai M."/>
            <person name="Ohmori H."/>
            <person name="Sakamoto M."/>
            <person name="Ohkuma M."/>
            <person name="Mitsumori M."/>
        </authorList>
    </citation>
    <scope>NUCLEOTIDE SEQUENCE</scope>
    <source>
        <strain evidence="5">R5076</strain>
    </source>
</reference>